<organism evidence="1 2">
    <name type="scientific">Trichonephila clavata</name>
    <name type="common">Joro spider</name>
    <name type="synonym">Nephila clavata</name>
    <dbReference type="NCBI Taxonomy" id="2740835"/>
    <lineage>
        <taxon>Eukaryota</taxon>
        <taxon>Metazoa</taxon>
        <taxon>Ecdysozoa</taxon>
        <taxon>Arthropoda</taxon>
        <taxon>Chelicerata</taxon>
        <taxon>Arachnida</taxon>
        <taxon>Araneae</taxon>
        <taxon>Araneomorphae</taxon>
        <taxon>Entelegynae</taxon>
        <taxon>Araneoidea</taxon>
        <taxon>Nephilidae</taxon>
        <taxon>Trichonephila</taxon>
    </lineage>
</organism>
<protein>
    <submittedName>
        <fullName evidence="1">Uncharacterized protein</fullName>
    </submittedName>
</protein>
<dbReference type="Proteomes" id="UP000887116">
    <property type="component" value="Unassembled WGS sequence"/>
</dbReference>
<dbReference type="EMBL" id="BMAO01018087">
    <property type="protein sequence ID" value="GFR20565.1"/>
    <property type="molecule type" value="Genomic_DNA"/>
</dbReference>
<comment type="caution">
    <text evidence="1">The sequence shown here is derived from an EMBL/GenBank/DDBJ whole genome shotgun (WGS) entry which is preliminary data.</text>
</comment>
<dbReference type="AlphaFoldDB" id="A0A8X6J558"/>
<proteinExistence type="predicted"/>
<evidence type="ECO:0000313" key="1">
    <source>
        <dbReference type="EMBL" id="GFR20565.1"/>
    </source>
</evidence>
<name>A0A8X6J558_TRICU</name>
<accession>A0A8X6J558</accession>
<evidence type="ECO:0000313" key="2">
    <source>
        <dbReference type="Proteomes" id="UP000887116"/>
    </source>
</evidence>
<reference evidence="1" key="1">
    <citation type="submission" date="2020-07" db="EMBL/GenBank/DDBJ databases">
        <title>Multicomponent nature underlies the extraordinary mechanical properties of spider dragline silk.</title>
        <authorList>
            <person name="Kono N."/>
            <person name="Nakamura H."/>
            <person name="Mori M."/>
            <person name="Yoshida Y."/>
            <person name="Ohtoshi R."/>
            <person name="Malay A.D."/>
            <person name="Moran D.A.P."/>
            <person name="Tomita M."/>
            <person name="Numata K."/>
            <person name="Arakawa K."/>
        </authorList>
    </citation>
    <scope>NUCLEOTIDE SEQUENCE</scope>
</reference>
<keyword evidence="2" id="KW-1185">Reference proteome</keyword>
<sequence length="67" mass="7543">MELVSNSACLYSTIQCLQPVHGQQDTFRAENDPSTTKQWLNVHEYLDFDEQQGSIRQGGPETSRASV</sequence>
<gene>
    <name evidence="1" type="ORF">TNCT_403161</name>
</gene>